<dbReference type="AlphaFoldDB" id="A0A6I4IYG6"/>
<dbReference type="EMBL" id="WQMS01000006">
    <property type="protein sequence ID" value="MVO77282.1"/>
    <property type="molecule type" value="Genomic_DNA"/>
</dbReference>
<organism evidence="6 7">
    <name type="scientific">Sphingomonas horti</name>
    <dbReference type="NCBI Taxonomy" id="2682842"/>
    <lineage>
        <taxon>Bacteria</taxon>
        <taxon>Pseudomonadati</taxon>
        <taxon>Pseudomonadota</taxon>
        <taxon>Alphaproteobacteria</taxon>
        <taxon>Sphingomonadales</taxon>
        <taxon>Sphingomonadaceae</taxon>
        <taxon>Sphingomonas</taxon>
    </lineage>
</organism>
<evidence type="ECO:0000256" key="2">
    <source>
        <dbReference type="ARBA" id="ARBA00023125"/>
    </source>
</evidence>
<dbReference type="GO" id="GO:0003677">
    <property type="term" value="F:DNA binding"/>
    <property type="evidence" value="ECO:0007669"/>
    <property type="project" value="UniProtKB-KW"/>
</dbReference>
<accession>A0A6I4IYG6</accession>
<feature type="domain" description="Cyclic nucleotide-binding" evidence="4">
    <location>
        <begin position="26"/>
        <end position="127"/>
    </location>
</feature>
<dbReference type="SMART" id="SM00100">
    <property type="entry name" value="cNMP"/>
    <property type="match status" value="1"/>
</dbReference>
<proteinExistence type="predicted"/>
<protein>
    <submittedName>
        <fullName evidence="6">Helix-turn-helix domain-containing protein</fullName>
    </submittedName>
</protein>
<keyword evidence="2" id="KW-0238">DNA-binding</keyword>
<keyword evidence="7" id="KW-1185">Reference proteome</keyword>
<dbReference type="InterPro" id="IPR014710">
    <property type="entry name" value="RmlC-like_jellyroll"/>
</dbReference>
<dbReference type="Gene3D" id="2.60.120.10">
    <property type="entry name" value="Jelly Rolls"/>
    <property type="match status" value="1"/>
</dbReference>
<feature type="domain" description="HTH crp-type" evidence="5">
    <location>
        <begin position="161"/>
        <end position="227"/>
    </location>
</feature>
<dbReference type="InterPro" id="IPR050397">
    <property type="entry name" value="Env_Response_Regulators"/>
</dbReference>
<dbReference type="InterPro" id="IPR000595">
    <property type="entry name" value="cNMP-bd_dom"/>
</dbReference>
<evidence type="ECO:0000259" key="4">
    <source>
        <dbReference type="PROSITE" id="PS50042"/>
    </source>
</evidence>
<dbReference type="Pfam" id="PF13545">
    <property type="entry name" value="HTH_Crp_2"/>
    <property type="match status" value="1"/>
</dbReference>
<reference evidence="6 7" key="1">
    <citation type="submission" date="2019-12" db="EMBL/GenBank/DDBJ databases">
        <authorList>
            <person name="Huq M.A."/>
        </authorList>
    </citation>
    <scope>NUCLEOTIDE SEQUENCE [LARGE SCALE GENOMIC DNA]</scope>
    <source>
        <strain evidence="6 7">MAH-20</strain>
    </source>
</reference>
<dbReference type="GO" id="GO:0003700">
    <property type="term" value="F:DNA-binding transcription factor activity"/>
    <property type="evidence" value="ECO:0007669"/>
    <property type="project" value="TreeGrafter"/>
</dbReference>
<evidence type="ECO:0000313" key="6">
    <source>
        <dbReference type="EMBL" id="MVO77282.1"/>
    </source>
</evidence>
<dbReference type="Gene3D" id="1.10.10.10">
    <property type="entry name" value="Winged helix-like DNA-binding domain superfamily/Winged helix DNA-binding domain"/>
    <property type="match status" value="1"/>
</dbReference>
<dbReference type="PROSITE" id="PS50042">
    <property type="entry name" value="CNMP_BINDING_3"/>
    <property type="match status" value="1"/>
</dbReference>
<dbReference type="PANTHER" id="PTHR24567:SF74">
    <property type="entry name" value="HTH-TYPE TRANSCRIPTIONAL REGULATOR ARCR"/>
    <property type="match status" value="1"/>
</dbReference>
<dbReference type="CDD" id="cd00038">
    <property type="entry name" value="CAP_ED"/>
    <property type="match status" value="1"/>
</dbReference>
<dbReference type="InterPro" id="IPR018490">
    <property type="entry name" value="cNMP-bd_dom_sf"/>
</dbReference>
<comment type="caution">
    <text evidence="6">The sequence shown here is derived from an EMBL/GenBank/DDBJ whole genome shotgun (WGS) entry which is preliminary data.</text>
</comment>
<dbReference type="InterPro" id="IPR012318">
    <property type="entry name" value="HTH_CRP"/>
</dbReference>
<dbReference type="RefSeq" id="WP_157026239.1">
    <property type="nucleotide sequence ID" value="NZ_WQMS01000006.1"/>
</dbReference>
<dbReference type="SUPFAM" id="SSF46785">
    <property type="entry name" value="Winged helix' DNA-binding domain"/>
    <property type="match status" value="1"/>
</dbReference>
<evidence type="ECO:0000256" key="3">
    <source>
        <dbReference type="ARBA" id="ARBA00023163"/>
    </source>
</evidence>
<dbReference type="GO" id="GO:0005829">
    <property type="term" value="C:cytosol"/>
    <property type="evidence" value="ECO:0007669"/>
    <property type="project" value="TreeGrafter"/>
</dbReference>
<dbReference type="InterPro" id="IPR036388">
    <property type="entry name" value="WH-like_DNA-bd_sf"/>
</dbReference>
<dbReference type="PROSITE" id="PS51063">
    <property type="entry name" value="HTH_CRP_2"/>
    <property type="match status" value="1"/>
</dbReference>
<evidence type="ECO:0000256" key="1">
    <source>
        <dbReference type="ARBA" id="ARBA00023015"/>
    </source>
</evidence>
<evidence type="ECO:0000259" key="5">
    <source>
        <dbReference type="PROSITE" id="PS51063"/>
    </source>
</evidence>
<keyword evidence="3" id="KW-0804">Transcription</keyword>
<dbReference type="InterPro" id="IPR036390">
    <property type="entry name" value="WH_DNA-bd_sf"/>
</dbReference>
<dbReference type="Proteomes" id="UP000441389">
    <property type="component" value="Unassembled WGS sequence"/>
</dbReference>
<dbReference type="SUPFAM" id="SSF51206">
    <property type="entry name" value="cAMP-binding domain-like"/>
    <property type="match status" value="1"/>
</dbReference>
<dbReference type="SMART" id="SM00419">
    <property type="entry name" value="HTH_CRP"/>
    <property type="match status" value="1"/>
</dbReference>
<name>A0A6I4IYG6_9SPHN</name>
<sequence>MSNDNDNGRRAGATLSVALQFAGNRLLASLNPTDRAILESSMSSVLLTRGDVLFEPGEDVNYSYFPGPGVVASLVVTMADGRAVEAVTIGREGAIGGIVSAGNKPAFARAVVQIGGTALKMDTSALESAKERSGAIRDLFSRYADTLLAQTMQSVACNALHAIDARLCRWLLTTHDRVDSDEIALTQEYLAEMLGVQRTTVSGVARVLQERGLISYSRGRMVILDRAAIEHCACECYQSVQNHFRAVLPDARPQKVVDTKTAV</sequence>
<keyword evidence="1" id="KW-0805">Transcription regulation</keyword>
<gene>
    <name evidence="6" type="ORF">GON01_04925</name>
</gene>
<evidence type="ECO:0000313" key="7">
    <source>
        <dbReference type="Proteomes" id="UP000441389"/>
    </source>
</evidence>
<dbReference type="PANTHER" id="PTHR24567">
    <property type="entry name" value="CRP FAMILY TRANSCRIPTIONAL REGULATORY PROTEIN"/>
    <property type="match status" value="1"/>
</dbReference>